<comment type="caution">
    <text evidence="1">The sequence shown here is derived from an EMBL/GenBank/DDBJ whole genome shotgun (WGS) entry which is preliminary data.</text>
</comment>
<name>A0AAN3SCL5_ECOLX</name>
<proteinExistence type="predicted"/>
<organism evidence="1 2">
    <name type="scientific">Escherichia coli MS 85-1</name>
    <dbReference type="NCBI Taxonomy" id="679202"/>
    <lineage>
        <taxon>Bacteria</taxon>
        <taxon>Pseudomonadati</taxon>
        <taxon>Pseudomonadota</taxon>
        <taxon>Gammaproteobacteria</taxon>
        <taxon>Enterobacterales</taxon>
        <taxon>Enterobacteriaceae</taxon>
        <taxon>Escherichia</taxon>
    </lineage>
</organism>
<dbReference type="EMBL" id="ADWQ01000049">
    <property type="protein sequence ID" value="EFU32947.1"/>
    <property type="molecule type" value="Genomic_DNA"/>
</dbReference>
<reference evidence="1 2" key="1">
    <citation type="submission" date="2010-09" db="EMBL/GenBank/DDBJ databases">
        <authorList>
            <person name="Weinstock G."/>
            <person name="Sodergren E."/>
            <person name="Clifton S."/>
            <person name="Fulton L."/>
            <person name="Fulton B."/>
            <person name="Courtney L."/>
            <person name="Fronick C."/>
            <person name="Harrison M."/>
            <person name="Strong C."/>
            <person name="Farmer C."/>
            <person name="Delahaunty K."/>
            <person name="Markovic C."/>
            <person name="Hall O."/>
            <person name="Minx P."/>
            <person name="Tomlinson C."/>
            <person name="Mitreva M."/>
            <person name="Hou S."/>
            <person name="Chen J."/>
            <person name="Wollam A."/>
            <person name="Pepin K.H."/>
            <person name="Johnson M."/>
            <person name="Bhonagiri V."/>
            <person name="Zhang X."/>
            <person name="Suruliraj S."/>
            <person name="Warren W."/>
            <person name="Chinwalla A."/>
            <person name="Mardis E.R."/>
            <person name="Wilson R.K."/>
        </authorList>
    </citation>
    <scope>NUCLEOTIDE SEQUENCE [LARGE SCALE GENOMIC DNA]</scope>
    <source>
        <strain evidence="1 2">MS 85-1</strain>
    </source>
</reference>
<dbReference type="Proteomes" id="UP000005056">
    <property type="component" value="Unassembled WGS sequence"/>
</dbReference>
<evidence type="ECO:0000313" key="1">
    <source>
        <dbReference type="EMBL" id="EFU32947.1"/>
    </source>
</evidence>
<dbReference type="RefSeq" id="WP_001323829.1">
    <property type="nucleotide sequence ID" value="NZ_ADWQ01000049.1"/>
</dbReference>
<gene>
    <name evidence="1" type="ORF">HMPREF9350_05247</name>
</gene>
<dbReference type="AlphaFoldDB" id="A0AAN3SCL5"/>
<evidence type="ECO:0000313" key="2">
    <source>
        <dbReference type="Proteomes" id="UP000005056"/>
    </source>
</evidence>
<protein>
    <submittedName>
        <fullName evidence="1">Uncharacterized protein</fullName>
    </submittedName>
</protein>
<sequence length="48" mass="5613">MNINRFIFTIEDCLNTLSRFSVASSFVEYCDLRTVIGLDRQDRGNRLI</sequence>
<accession>A0AAN3SCL5</accession>